<evidence type="ECO:0000313" key="2">
    <source>
        <dbReference type="EMBL" id="EAR10092.1"/>
    </source>
</evidence>
<dbReference type="InterPro" id="IPR052746">
    <property type="entry name" value="MlaB_ABC_Transporter"/>
</dbReference>
<dbReference type="RefSeq" id="WP_008045797.1">
    <property type="nucleotide sequence ID" value="NZ_CH724152.1"/>
</dbReference>
<accession>A4BD10</accession>
<dbReference type="Pfam" id="PF13466">
    <property type="entry name" value="STAS_2"/>
    <property type="match status" value="1"/>
</dbReference>
<dbReference type="EMBL" id="AAOE01000006">
    <property type="protein sequence ID" value="EAR10092.1"/>
    <property type="molecule type" value="Genomic_DNA"/>
</dbReference>
<dbReference type="Gene3D" id="3.30.750.24">
    <property type="entry name" value="STAS domain"/>
    <property type="match status" value="1"/>
</dbReference>
<comment type="caution">
    <text evidence="2">The sequence shown here is derived from an EMBL/GenBank/DDBJ whole genome shotgun (WGS) entry which is preliminary data.</text>
</comment>
<dbReference type="HOGENOM" id="CLU_115403_14_0_6"/>
<dbReference type="InterPro" id="IPR058548">
    <property type="entry name" value="MlaB-like_STAS"/>
</dbReference>
<feature type="domain" description="STAS" evidence="1">
    <location>
        <begin position="1"/>
        <end position="105"/>
    </location>
</feature>
<evidence type="ECO:0000313" key="3">
    <source>
        <dbReference type="Proteomes" id="UP000005953"/>
    </source>
</evidence>
<protein>
    <submittedName>
        <fullName evidence="2">Anti-anti-sigma factor, putative</fullName>
    </submittedName>
</protein>
<gene>
    <name evidence="2" type="ORF">MED297_08386</name>
</gene>
<proteinExistence type="predicted"/>
<dbReference type="PANTHER" id="PTHR35849">
    <property type="entry name" value="BLR2341 PROTEIN"/>
    <property type="match status" value="1"/>
</dbReference>
<evidence type="ECO:0000259" key="1">
    <source>
        <dbReference type="PROSITE" id="PS50801"/>
    </source>
</evidence>
<dbReference type="InterPro" id="IPR002645">
    <property type="entry name" value="STAS_dom"/>
</dbReference>
<sequence length="105" mass="11403">MNAAVEVEGKLVKVTPGDELNIYTANDLRDELTERLHGVSQVSVDLAQVSEMDSAGYQWLVAVKNLGPRYTVSFVKLSEPVKDFLSLLGVLSQFDGSASEAEEDA</sequence>
<dbReference type="CDD" id="cd07043">
    <property type="entry name" value="STAS_anti-anti-sigma_factors"/>
    <property type="match status" value="1"/>
</dbReference>
<dbReference type="SUPFAM" id="SSF52091">
    <property type="entry name" value="SpoIIaa-like"/>
    <property type="match status" value="1"/>
</dbReference>
<keyword evidence="3" id="KW-1185">Reference proteome</keyword>
<name>A4BD10_9GAMM</name>
<reference evidence="2 3" key="1">
    <citation type="submission" date="2006-02" db="EMBL/GenBank/DDBJ databases">
        <authorList>
            <person name="Pinhassi J."/>
            <person name="Pedros-Alio C."/>
            <person name="Ferriera S."/>
            <person name="Johnson J."/>
            <person name="Kravitz S."/>
            <person name="Halpern A."/>
            <person name="Remington K."/>
            <person name="Beeson K."/>
            <person name="Tran B."/>
            <person name="Rogers Y.-H."/>
            <person name="Friedman R."/>
            <person name="Venter J.C."/>
        </authorList>
    </citation>
    <scope>NUCLEOTIDE SEQUENCE [LARGE SCALE GENOMIC DNA]</scope>
    <source>
        <strain evidence="2 3">MED297</strain>
    </source>
</reference>
<dbReference type="AlphaFoldDB" id="A4BD10"/>
<dbReference type="PROSITE" id="PS50801">
    <property type="entry name" value="STAS"/>
    <property type="match status" value="1"/>
</dbReference>
<dbReference type="PANTHER" id="PTHR35849:SF2">
    <property type="entry name" value="BLR2341 PROTEIN"/>
    <property type="match status" value="1"/>
</dbReference>
<dbReference type="InterPro" id="IPR036513">
    <property type="entry name" value="STAS_dom_sf"/>
</dbReference>
<dbReference type="STRING" id="314283.MED297_08386"/>
<dbReference type="Proteomes" id="UP000005953">
    <property type="component" value="Unassembled WGS sequence"/>
</dbReference>
<dbReference type="OrthoDB" id="9796076at2"/>
<organism evidence="2 3">
    <name type="scientific">Reinekea blandensis MED297</name>
    <dbReference type="NCBI Taxonomy" id="314283"/>
    <lineage>
        <taxon>Bacteria</taxon>
        <taxon>Pseudomonadati</taxon>
        <taxon>Pseudomonadota</taxon>
        <taxon>Gammaproteobacteria</taxon>
        <taxon>Oceanospirillales</taxon>
        <taxon>Saccharospirillaceae</taxon>
        <taxon>Reinekea</taxon>
    </lineage>
</organism>